<proteinExistence type="inferred from homology"/>
<dbReference type="Gene3D" id="2.60.40.1120">
    <property type="entry name" value="Carboxypeptidase-like, regulatory domain"/>
    <property type="match status" value="1"/>
</dbReference>
<evidence type="ECO:0000256" key="2">
    <source>
        <dbReference type="ARBA" id="ARBA00022448"/>
    </source>
</evidence>
<dbReference type="SUPFAM" id="SSF49464">
    <property type="entry name" value="Carboxypeptidase regulatory domain-like"/>
    <property type="match status" value="1"/>
</dbReference>
<feature type="domain" description="TonB-dependent receptor plug" evidence="9">
    <location>
        <begin position="124"/>
        <end position="231"/>
    </location>
</feature>
<dbReference type="SUPFAM" id="SSF56935">
    <property type="entry name" value="Porins"/>
    <property type="match status" value="1"/>
</dbReference>
<keyword evidence="8" id="KW-0732">Signal</keyword>
<dbReference type="Pfam" id="PF07715">
    <property type="entry name" value="Plug"/>
    <property type="match status" value="1"/>
</dbReference>
<keyword evidence="11" id="KW-1185">Reference proteome</keyword>
<evidence type="ECO:0000313" key="10">
    <source>
        <dbReference type="EMBL" id="MFD2967958.1"/>
    </source>
</evidence>
<dbReference type="NCBIfam" id="TIGR04057">
    <property type="entry name" value="SusC_RagA_signa"/>
    <property type="match status" value="1"/>
</dbReference>
<evidence type="ECO:0000313" key="11">
    <source>
        <dbReference type="Proteomes" id="UP001597525"/>
    </source>
</evidence>
<evidence type="ECO:0000256" key="3">
    <source>
        <dbReference type="ARBA" id="ARBA00022452"/>
    </source>
</evidence>
<dbReference type="Gene3D" id="2.170.130.10">
    <property type="entry name" value="TonB-dependent receptor, plug domain"/>
    <property type="match status" value="1"/>
</dbReference>
<evidence type="ECO:0000259" key="9">
    <source>
        <dbReference type="Pfam" id="PF07715"/>
    </source>
</evidence>
<evidence type="ECO:0000256" key="5">
    <source>
        <dbReference type="ARBA" id="ARBA00023136"/>
    </source>
</evidence>
<dbReference type="RefSeq" id="WP_320186046.1">
    <property type="nucleotide sequence ID" value="NZ_CP138332.1"/>
</dbReference>
<dbReference type="InterPro" id="IPR037066">
    <property type="entry name" value="Plug_dom_sf"/>
</dbReference>
<dbReference type="InterPro" id="IPR008969">
    <property type="entry name" value="CarboxyPept-like_regulatory"/>
</dbReference>
<organism evidence="10 11">
    <name type="scientific">Sphingobacterium bambusae</name>
    <dbReference type="NCBI Taxonomy" id="662858"/>
    <lineage>
        <taxon>Bacteria</taxon>
        <taxon>Pseudomonadati</taxon>
        <taxon>Bacteroidota</taxon>
        <taxon>Sphingobacteriia</taxon>
        <taxon>Sphingobacteriales</taxon>
        <taxon>Sphingobacteriaceae</taxon>
        <taxon>Sphingobacterium</taxon>
    </lineage>
</organism>
<dbReference type="Gene3D" id="2.40.170.20">
    <property type="entry name" value="TonB-dependent receptor, beta-barrel domain"/>
    <property type="match status" value="1"/>
</dbReference>
<dbReference type="InterPro" id="IPR023997">
    <property type="entry name" value="TonB-dep_OMP_SusC/RagA_CS"/>
</dbReference>
<comment type="similarity">
    <text evidence="7">Belongs to the TonB-dependent receptor family.</text>
</comment>
<dbReference type="NCBIfam" id="TIGR04056">
    <property type="entry name" value="OMP_RagA_SusC"/>
    <property type="match status" value="1"/>
</dbReference>
<feature type="chain" id="PRO_5045852018" evidence="8">
    <location>
        <begin position="33"/>
        <end position="1030"/>
    </location>
</feature>
<accession>A0ABW6BEK6</accession>
<dbReference type="InterPro" id="IPR039426">
    <property type="entry name" value="TonB-dep_rcpt-like"/>
</dbReference>
<sequence>MKKMMDVGRMLTFRKQLFLVCLTLMFALSTRAQGLVSGTVKDAEGSALPGVTVKLKGTAVATTTDANGAFQISAPGEGTLVFTMLGFTAQEQRIANRNKIAILLAAESEVVEEVVVVGYNVVKKSDLTGSVTTVSSEEITAMPVNNSLQALQGRAAGVDVTSNERPGEVGSVRVRGERSILASNSPLYVVDGVPLNSGGIEFLNPKDIETMDILKDASATAIYGSRGANGVIIITTKRGKTGHMTLDYSGTSTIENLHDLTEMMNSAQYIDFRRDAFRRIDQYPDQPDQASDETIFGQDPIAWANVLKGWQNGTWDGSLVPTTDWTGYVTKTGVTHDHILSSSGGTEKVQAYGSFGYLKQDGTQLGQDYQRYSGKLSIDIKPKDWFRMGAVLNSTYGDQNYGYATTNATGPGNLYFAARAMLPYAVPFDANGERINLPGGDVNIQNPILETNFNVNERLVFRNFGSIYAEVEPVKGLRYKVNFGPDYYSNRNGRWMDEQSVNRGAGEPGSTNYAQLNQDMRFSWTLDNLLYYNKTFASAHNVGATFLQTATVNRTESSSMTAVNLPWNYQKWYQLNSVDALQGFSSNLIEQQLTSYMVRLNYDFNGKYLFTGSMRWDGSSVLAKGYQWDTFPSLAVAWRLDKEKFLENSTWINQLKARIGYGVTGNSAVDPYMTLGMLQILYYTWGDLVEPGYVPSDPSTRDPLPMPNKELGWEKTSQINYGVDFALFKNRVSGSLDFYTSTTKDLLLPRNIPTILGYTTTWDNVGQTSNKGIDITVNTVNVETTDFSWNSTVSFTYSENRLEELAQGKFDDPSNARFIGKRMGAYFDFVKVGIWQDTPEDLAEMARFAENGSVFRPGDIRVKDANGDYFIDANDREIVGYSTPTWNFGFANTFAYRNIDLTFFIYGRGGFMVRGGAEALQGRFAQREVNYWTPSNPTNEYPAPNYNNAGGDPYMRSMDYQDGTFIKLRNVSLGYTLPTNLTERLKLSRLRIYAQAMNPGLLYSKVDWIDPDLGGSTFNRGVVFGLNVGF</sequence>
<dbReference type="EMBL" id="JBHUPB010000008">
    <property type="protein sequence ID" value="MFD2967958.1"/>
    <property type="molecule type" value="Genomic_DNA"/>
</dbReference>
<keyword evidence="3 7" id="KW-1134">Transmembrane beta strand</keyword>
<dbReference type="InterPro" id="IPR023996">
    <property type="entry name" value="TonB-dep_OMP_SusC/RagA"/>
</dbReference>
<feature type="signal peptide" evidence="8">
    <location>
        <begin position="1"/>
        <end position="32"/>
    </location>
</feature>
<evidence type="ECO:0000256" key="4">
    <source>
        <dbReference type="ARBA" id="ARBA00022692"/>
    </source>
</evidence>
<comment type="subcellular location">
    <subcellularLocation>
        <location evidence="1 7">Cell outer membrane</location>
        <topology evidence="1 7">Multi-pass membrane protein</topology>
    </subcellularLocation>
</comment>
<keyword evidence="5 7" id="KW-0472">Membrane</keyword>
<reference evidence="11" key="1">
    <citation type="journal article" date="2019" name="Int. J. Syst. Evol. Microbiol.">
        <title>The Global Catalogue of Microorganisms (GCM) 10K type strain sequencing project: providing services to taxonomists for standard genome sequencing and annotation.</title>
        <authorList>
            <consortium name="The Broad Institute Genomics Platform"/>
            <consortium name="The Broad Institute Genome Sequencing Center for Infectious Disease"/>
            <person name="Wu L."/>
            <person name="Ma J."/>
        </authorList>
    </citation>
    <scope>NUCLEOTIDE SEQUENCE [LARGE SCALE GENOMIC DNA]</scope>
    <source>
        <strain evidence="11">KCTC 22814</strain>
    </source>
</reference>
<keyword evidence="2 7" id="KW-0813">Transport</keyword>
<dbReference type="PROSITE" id="PS52016">
    <property type="entry name" value="TONB_DEPENDENT_REC_3"/>
    <property type="match status" value="1"/>
</dbReference>
<evidence type="ECO:0000256" key="1">
    <source>
        <dbReference type="ARBA" id="ARBA00004571"/>
    </source>
</evidence>
<comment type="caution">
    <text evidence="10">The sequence shown here is derived from an EMBL/GenBank/DDBJ whole genome shotgun (WGS) entry which is preliminary data.</text>
</comment>
<dbReference type="InterPro" id="IPR012910">
    <property type="entry name" value="Plug_dom"/>
</dbReference>
<evidence type="ECO:0000256" key="6">
    <source>
        <dbReference type="ARBA" id="ARBA00023237"/>
    </source>
</evidence>
<protein>
    <submittedName>
        <fullName evidence="10">TonB-dependent receptor</fullName>
    </submittedName>
</protein>
<dbReference type="InterPro" id="IPR036942">
    <property type="entry name" value="Beta-barrel_TonB_sf"/>
</dbReference>
<dbReference type="Pfam" id="PF13715">
    <property type="entry name" value="CarbopepD_reg_2"/>
    <property type="match status" value="1"/>
</dbReference>
<evidence type="ECO:0000256" key="8">
    <source>
        <dbReference type="SAM" id="SignalP"/>
    </source>
</evidence>
<keyword evidence="4 7" id="KW-0812">Transmembrane</keyword>
<keyword evidence="10" id="KW-0675">Receptor</keyword>
<keyword evidence="6 7" id="KW-0998">Cell outer membrane</keyword>
<dbReference type="Proteomes" id="UP001597525">
    <property type="component" value="Unassembled WGS sequence"/>
</dbReference>
<evidence type="ECO:0000256" key="7">
    <source>
        <dbReference type="PROSITE-ProRule" id="PRU01360"/>
    </source>
</evidence>
<name>A0ABW6BEK6_9SPHI</name>
<gene>
    <name evidence="10" type="ORF">ACFS7Y_11190</name>
</gene>